<evidence type="ECO:0000259" key="7">
    <source>
        <dbReference type="PROSITE" id="PS50934"/>
    </source>
</evidence>
<dbReference type="GO" id="GO:0032259">
    <property type="term" value="P:methylation"/>
    <property type="evidence" value="ECO:0007669"/>
    <property type="project" value="UniProtKB-KW"/>
</dbReference>
<dbReference type="Pfam" id="PF01388">
    <property type="entry name" value="ARID"/>
    <property type="match status" value="1"/>
</dbReference>
<dbReference type="Pfam" id="PF01593">
    <property type="entry name" value="Amino_oxidase"/>
    <property type="match status" value="2"/>
</dbReference>
<dbReference type="InterPro" id="IPR036388">
    <property type="entry name" value="WH-like_DNA-bd_sf"/>
</dbReference>
<protein>
    <submittedName>
        <fullName evidence="9">Lysine-specific histone demethylase 1-like 1</fullName>
    </submittedName>
</protein>
<dbReference type="InterPro" id="IPR009057">
    <property type="entry name" value="Homeodomain-like_sf"/>
</dbReference>
<dbReference type="PANTHER" id="PTHR10742">
    <property type="entry name" value="FLAVIN MONOAMINE OXIDASE"/>
    <property type="match status" value="1"/>
</dbReference>
<evidence type="ECO:0000256" key="4">
    <source>
        <dbReference type="ARBA" id="ARBA00022827"/>
    </source>
</evidence>
<keyword evidence="5" id="KW-0560">Oxidoreductase</keyword>
<dbReference type="Gene3D" id="1.10.150.60">
    <property type="entry name" value="ARID DNA-binding domain"/>
    <property type="match status" value="1"/>
</dbReference>
<keyword evidence="4" id="KW-0274">FAD</keyword>
<feature type="domain" description="ARID" evidence="8">
    <location>
        <begin position="34"/>
        <end position="138"/>
    </location>
</feature>
<dbReference type="GO" id="GO:0008168">
    <property type="term" value="F:methyltransferase activity"/>
    <property type="evidence" value="ECO:0007669"/>
    <property type="project" value="UniProtKB-KW"/>
</dbReference>
<dbReference type="SUPFAM" id="SSF51905">
    <property type="entry name" value="FAD/NAD(P)-binding domain"/>
    <property type="match status" value="2"/>
</dbReference>
<dbReference type="CDD" id="cd16100">
    <property type="entry name" value="ARID"/>
    <property type="match status" value="1"/>
</dbReference>
<comment type="cofactor">
    <cofactor evidence="1">
        <name>FAD</name>
        <dbReference type="ChEBI" id="CHEBI:57692"/>
    </cofactor>
</comment>
<dbReference type="GO" id="GO:0016705">
    <property type="term" value="F:oxidoreductase activity, acting on paired donors, with incorporation or reduction of molecular oxygen"/>
    <property type="evidence" value="ECO:0007669"/>
    <property type="project" value="UniProtKB-ARBA"/>
</dbReference>
<dbReference type="EMBL" id="BEYU01000147">
    <property type="protein sequence ID" value="GBG33200.1"/>
    <property type="molecule type" value="Genomic_DNA"/>
</dbReference>
<dbReference type="PROSITE" id="PS50934">
    <property type="entry name" value="SWIRM"/>
    <property type="match status" value="1"/>
</dbReference>
<comment type="similarity">
    <text evidence="2">Belongs to the flavin monoamine oxidase family.</text>
</comment>
<sequence>MMSGIVGALPADPPLSKTKTDTENSSCTKKRSRLESRLEFYTKLAKVHPDLFRPGPGCAGIGWAAGKTKWPAVGSKALDLHQLFQEVLRHGGSNNVIKNKLWKACGDGLYLPPSCTSMSAKLRKNYHKFLQELEDALRSEVTEAGAQEPDPQTEVSEPATAALAGVKPEPVQTHALSQRPHRQGQSESPASSFIDFGDFIDDISEQEAGAIAMHYNARAMMPQELLAFPEYGYECSPDVRCVFLDIRNHILFKWVSNVRRELLLDQDILVPLMSRFGELPECRPWLDVELIARIFTFLETCGSINCGAFTRAVDTPPRQSAAGHSAQGTKRIVVIGAGFAGLAAATQLKYFGHQVTVLEGRGRVGGRAFTDKSFDGAPVDLGAMLITGGVAHPARLLCDQLGDPMHVVNPTCPLYWSDGRKRARVTDEMDRAVESSFLAATERAVDDKLLLLANTEFPGRVDVEALRKRKEQELASAMQGANPGVASASAATDGSSEEATLMRNLLDVNLKSELASLPQVQPRRALRPLAPAAVDEFGASPQLGSAIAPSVIAASMRTSPPNVLADRAREAVATAKKCVRLAAADAQRVQEGLDRFEGSGRIDEGFRLAQEAITRGVKATAQSLSVVDDIRRMNKSLAPPSLISGRSASETAELSDEAADEVMRKYDVPLQVALDHFLSIQPATEPDQKALLQWHMANLEYACATSLANVSNTHWDQDDEYSFQGPHYLLPRGFGQLAYGLAKPILNEIKFGCTARVIRQTKNEGDKIEGVEIQYEDAEGATQSVDADAVLVTVPLGILQKRELQFSPDLPLWKQGAIDRLGYGNLNKVVVEFPEVFWSKEFDVCGRVVTAQDEPGTRLVIPAKSSPLADYDYEEHRGEFFTFWSLNRCLADNRPILLFLMAGRAAHNVEEADDAVVVESLMLVLRKMFANQDVPDPTRAVVTKWASDPMARGAYSYVAVGATGEEYDLIAEPVNERIFFAGEATSREHPATTGGAMLSGLREACKLATRFGRQIQISQQFPQAQRAAEQLLRSTGNWYGREEVKKLRPTDVFIENVMLKREDGNPIDDEDSDGGGDTAGVRGGALLSGATATALSALLSASSAPMAVPPANGGNTRLARSPSSMVAGAALLLSGEATSSANATTSSTASDN</sequence>
<reference evidence="9 10" key="1">
    <citation type="submission" date="2017-12" db="EMBL/GenBank/DDBJ databases">
        <title>Sequencing, de novo assembly and annotation of complete genome of a new Thraustochytrid species, strain FCC1311.</title>
        <authorList>
            <person name="Sedici K."/>
            <person name="Godart F."/>
            <person name="Aiese Cigliano R."/>
            <person name="Sanseverino W."/>
            <person name="Barakat M."/>
            <person name="Ortet P."/>
            <person name="Marechal E."/>
            <person name="Cagnac O."/>
            <person name="Amato A."/>
        </authorList>
    </citation>
    <scope>NUCLEOTIDE SEQUENCE [LARGE SCALE GENOMIC DNA]</scope>
</reference>
<dbReference type="OrthoDB" id="203609at2759"/>
<organism evidence="9 10">
    <name type="scientific">Hondaea fermentalgiana</name>
    <dbReference type="NCBI Taxonomy" id="2315210"/>
    <lineage>
        <taxon>Eukaryota</taxon>
        <taxon>Sar</taxon>
        <taxon>Stramenopiles</taxon>
        <taxon>Bigyra</taxon>
        <taxon>Labyrinthulomycetes</taxon>
        <taxon>Thraustochytrida</taxon>
        <taxon>Thraustochytriidae</taxon>
        <taxon>Hondaea</taxon>
    </lineage>
</organism>
<dbReference type="InterPro" id="IPR002937">
    <property type="entry name" value="Amino_oxidase"/>
</dbReference>
<keyword evidence="10" id="KW-1185">Reference proteome</keyword>
<evidence type="ECO:0000256" key="6">
    <source>
        <dbReference type="SAM" id="MobiDB-lite"/>
    </source>
</evidence>
<proteinExistence type="inferred from homology"/>
<evidence type="ECO:0000259" key="8">
    <source>
        <dbReference type="PROSITE" id="PS51011"/>
    </source>
</evidence>
<dbReference type="GO" id="GO:0003677">
    <property type="term" value="F:DNA binding"/>
    <property type="evidence" value="ECO:0007669"/>
    <property type="project" value="InterPro"/>
</dbReference>
<dbReference type="Gene3D" id="3.50.50.60">
    <property type="entry name" value="FAD/NAD(P)-binding domain"/>
    <property type="match status" value="2"/>
</dbReference>
<dbReference type="AlphaFoldDB" id="A0A2R5GQS3"/>
<dbReference type="GO" id="GO:0141052">
    <property type="term" value="F:histone H3 demethylase activity"/>
    <property type="evidence" value="ECO:0007669"/>
    <property type="project" value="UniProtKB-ARBA"/>
</dbReference>
<dbReference type="Proteomes" id="UP000241890">
    <property type="component" value="Unassembled WGS sequence"/>
</dbReference>
<evidence type="ECO:0000256" key="5">
    <source>
        <dbReference type="ARBA" id="ARBA00023002"/>
    </source>
</evidence>
<feature type="region of interest" description="Disordered" evidence="6">
    <location>
        <begin position="1063"/>
        <end position="1082"/>
    </location>
</feature>
<dbReference type="SUPFAM" id="SSF46689">
    <property type="entry name" value="Homeodomain-like"/>
    <property type="match status" value="1"/>
</dbReference>
<dbReference type="InterPro" id="IPR050281">
    <property type="entry name" value="Flavin_monoamine_oxidase"/>
</dbReference>
<dbReference type="InParanoid" id="A0A2R5GQS3"/>
<keyword evidence="9" id="KW-0489">Methyltransferase</keyword>
<dbReference type="PANTHER" id="PTHR10742:SF410">
    <property type="entry name" value="LYSINE-SPECIFIC HISTONE DEMETHYLASE 2"/>
    <property type="match status" value="1"/>
</dbReference>
<name>A0A2R5GQS3_9STRA</name>
<evidence type="ECO:0000256" key="1">
    <source>
        <dbReference type="ARBA" id="ARBA00001974"/>
    </source>
</evidence>
<feature type="compositionally biased region" description="Acidic residues" evidence="6">
    <location>
        <begin position="1065"/>
        <end position="1074"/>
    </location>
</feature>
<keyword evidence="9" id="KW-0808">Transferase</keyword>
<dbReference type="InterPro" id="IPR036431">
    <property type="entry name" value="ARID_dom_sf"/>
</dbReference>
<dbReference type="Gene3D" id="1.10.10.10">
    <property type="entry name" value="Winged helix-like DNA-binding domain superfamily/Winged helix DNA-binding domain"/>
    <property type="match status" value="1"/>
</dbReference>
<feature type="domain" description="SWIRM" evidence="7">
    <location>
        <begin position="206"/>
        <end position="315"/>
    </location>
</feature>
<dbReference type="SUPFAM" id="SSF46774">
    <property type="entry name" value="ARID-like"/>
    <property type="match status" value="1"/>
</dbReference>
<feature type="region of interest" description="Disordered" evidence="6">
    <location>
        <begin position="474"/>
        <end position="494"/>
    </location>
</feature>
<evidence type="ECO:0000256" key="2">
    <source>
        <dbReference type="ARBA" id="ARBA00005995"/>
    </source>
</evidence>
<dbReference type="InterPro" id="IPR001606">
    <property type="entry name" value="ARID_dom"/>
</dbReference>
<dbReference type="SUPFAM" id="SSF54373">
    <property type="entry name" value="FAD-linked reductases, C-terminal domain"/>
    <property type="match status" value="1"/>
</dbReference>
<dbReference type="SMART" id="SM01014">
    <property type="entry name" value="ARID"/>
    <property type="match status" value="1"/>
</dbReference>
<evidence type="ECO:0000313" key="10">
    <source>
        <dbReference type="Proteomes" id="UP000241890"/>
    </source>
</evidence>
<dbReference type="PROSITE" id="PS51011">
    <property type="entry name" value="ARID"/>
    <property type="match status" value="1"/>
</dbReference>
<dbReference type="InterPro" id="IPR007526">
    <property type="entry name" value="SWIRM"/>
</dbReference>
<dbReference type="Gene3D" id="3.90.660.10">
    <property type="match status" value="1"/>
</dbReference>
<feature type="region of interest" description="Disordered" evidence="6">
    <location>
        <begin position="1"/>
        <end position="29"/>
    </location>
</feature>
<gene>
    <name evidence="9" type="ORF">FCC1311_094242</name>
</gene>
<keyword evidence="3" id="KW-0285">Flavoprotein</keyword>
<accession>A0A2R5GQS3</accession>
<dbReference type="InterPro" id="IPR036188">
    <property type="entry name" value="FAD/NAD-bd_sf"/>
</dbReference>
<comment type="caution">
    <text evidence="9">The sequence shown here is derived from an EMBL/GenBank/DDBJ whole genome shotgun (WGS) entry which is preliminary data.</text>
</comment>
<evidence type="ECO:0000313" key="9">
    <source>
        <dbReference type="EMBL" id="GBG33200.1"/>
    </source>
</evidence>
<evidence type="ECO:0000256" key="3">
    <source>
        <dbReference type="ARBA" id="ARBA00022630"/>
    </source>
</evidence>
<dbReference type="SMART" id="SM00501">
    <property type="entry name" value="BRIGHT"/>
    <property type="match status" value="1"/>
</dbReference>